<proteinExistence type="predicted"/>
<evidence type="ECO:0000313" key="2">
    <source>
        <dbReference type="Proteomes" id="UP000281594"/>
    </source>
</evidence>
<dbReference type="STRING" id="1343740.M271_02075"/>
<dbReference type="InterPro" id="IPR036278">
    <property type="entry name" value="Sialidase_sf"/>
</dbReference>
<dbReference type="Gene3D" id="2.120.10.10">
    <property type="match status" value="1"/>
</dbReference>
<dbReference type="Proteomes" id="UP000281594">
    <property type="component" value="Unassembled WGS sequence"/>
</dbReference>
<comment type="caution">
    <text evidence="1">The sequence shown here is derived from an EMBL/GenBank/DDBJ whole genome shotgun (WGS) entry which is preliminary data.</text>
</comment>
<evidence type="ECO:0000313" key="1">
    <source>
        <dbReference type="EMBL" id="RLV75854.1"/>
    </source>
</evidence>
<dbReference type="RefSeq" id="WP_121825914.1">
    <property type="nucleotide sequence ID" value="NC_022785.1"/>
</dbReference>
<dbReference type="SUPFAM" id="SSF50939">
    <property type="entry name" value="Sialidases"/>
    <property type="match status" value="1"/>
</dbReference>
<sequence>MRQQWHPRAGRTGGAGKTGGARWALGLLLALLLTAMTTAVQPPTAAANDPGDSFYTRASNNEFLAYSRIIRLQHSGPANGTLIGTFEHAAKDGTASDFVIRTSKDDGRTWKTLTTLDDPLKGENHPSDQFWQPFLFELPRKMGEFPAGTLLLAGNIAPSEKVRTDFVLWRSTDHGAHWTFQSILQTGGGSVGAPHGGSGVWEPFLTVDGAGRLAMYFSDERREPEYAQIIAHVVSNDGGVTWSARPDGSTNFAPGLVIDVRSDVDTDRPGMPTVATLPDGRMVMAYEICGEDRNCEAHTKTSTDGGATWGGGPADLGKMAVTSDGRYLGSSPYIVWSPAGGPSGQLMLTGMRTRFTGTNAFSPEDRQAVFINDPEVSGPWSWTPAPFGPVADPTQNCSTSYSPHLLLDASGRSVRFTTATATGPTGCMEATAVANSGVLPYADAFAKGRSGWVDYGGCWATSGGVLSETCGGTGGNKSIAGSTGWTDYRLAGDVRVDSGTQAGFVVRASDPGKGADALDGYYVGVSSRRIVLGKQNGAWRELARTDIPGGLATGTWYHLTVKAVGCALTVTGRPSGSSATPVGFTYEDPDCSFPRGAVGVRDQAGTASWRHVTVTRSG</sequence>
<organism evidence="1 2">
    <name type="scientific">Streptomyces rapamycinicus (strain ATCC 29253 / DSM 41530 / NRRL 5491 / AYB-994)</name>
    <name type="common">Streptomyces hygroscopicus (strain ATCC 29253)</name>
    <dbReference type="NCBI Taxonomy" id="1343740"/>
    <lineage>
        <taxon>Bacteria</taxon>
        <taxon>Bacillati</taxon>
        <taxon>Actinomycetota</taxon>
        <taxon>Actinomycetes</taxon>
        <taxon>Kitasatosporales</taxon>
        <taxon>Streptomycetaceae</taxon>
        <taxon>Streptomyces</taxon>
        <taxon>Streptomyces violaceusniger group</taxon>
    </lineage>
</organism>
<dbReference type="PANTHER" id="PTHR38792">
    <property type="entry name" value="BNR/ASP-BOX REPEAT DOMAIN PROTEIN (AFU_ORTHOLOGUE AFUA_7G06430)-RELATED"/>
    <property type="match status" value="1"/>
</dbReference>
<dbReference type="EMBL" id="QYCY01000002">
    <property type="protein sequence ID" value="RLV75854.1"/>
    <property type="molecule type" value="Genomic_DNA"/>
</dbReference>
<accession>A0A3L8R820</accession>
<gene>
    <name evidence="1" type="ORF">D3C57_141550</name>
</gene>
<protein>
    <submittedName>
        <fullName evidence="1">Uncharacterized protein</fullName>
    </submittedName>
</protein>
<reference evidence="1 2" key="1">
    <citation type="journal article" date="2018" name="J. Biol. Chem.">
        <title>Discovery of the actinoplanic acid pathway in Streptomyces rapamycinicus reveals a genetically conserved synergism with rapamycin.</title>
        <authorList>
            <person name="Mrak P."/>
            <person name="Krastel P."/>
            <person name="Pivk Lukancic P."/>
            <person name="Tao J."/>
            <person name="Pistorius D."/>
            <person name="Moore C.M."/>
        </authorList>
    </citation>
    <scope>NUCLEOTIDE SEQUENCE [LARGE SCALE GENOMIC DNA]</scope>
    <source>
        <strain evidence="1 2">NRRL 5491</strain>
    </source>
</reference>
<name>A0A3L8R820_STRRN</name>
<dbReference type="PANTHER" id="PTHR38792:SF3">
    <property type="entry name" value="BNR_ASP-BOX REPEAT DOMAIN PROTEIN (AFU_ORTHOLOGUE AFUA_7G06430)-RELATED"/>
    <property type="match status" value="1"/>
</dbReference>
<dbReference type="CDD" id="cd15482">
    <property type="entry name" value="Sialidase_non-viral"/>
    <property type="match status" value="1"/>
</dbReference>
<dbReference type="Gene3D" id="2.60.120.560">
    <property type="entry name" value="Exo-inulinase, domain 1"/>
    <property type="match status" value="1"/>
</dbReference>
<dbReference type="AlphaFoldDB" id="A0A3L8R820"/>